<sequence>MTRILKVTRLHLNKLSSFAIVPVFILAFVFVLSVVIQFAVMRATGVPASAPEYIEGARWNQAAVWSLPGFLVYYGVQAVATTYPFALALGTTRRNFVLGTMLANVLQALYMAVLMMALLGIELASGHWFMGLYVFDVYLLGAGNLAVLGLSAFLGVWFFLTAGGLFGAMWVRFGNRGPAILGIVLGLALAIALLVLAPRLGDIVSGLSRGALSIVALAVIAVSLAGTWLAMRRASVR</sequence>
<evidence type="ECO:0000313" key="3">
    <source>
        <dbReference type="Proteomes" id="UP000238650"/>
    </source>
</evidence>
<feature type="transmembrane region" description="Helical" evidence="1">
    <location>
        <begin position="70"/>
        <end position="89"/>
    </location>
</feature>
<feature type="transmembrane region" description="Helical" evidence="1">
    <location>
        <begin position="141"/>
        <end position="167"/>
    </location>
</feature>
<keyword evidence="1" id="KW-0472">Membrane</keyword>
<accession>A0A2S9QS72</accession>
<dbReference type="RefSeq" id="WP_105804144.1">
    <property type="nucleotide sequence ID" value="NZ_MWZD01000012.1"/>
</dbReference>
<dbReference type="EMBL" id="MWZD01000012">
    <property type="protein sequence ID" value="PRI12441.1"/>
    <property type="molecule type" value="Genomic_DNA"/>
</dbReference>
<dbReference type="Proteomes" id="UP000238650">
    <property type="component" value="Unassembled WGS sequence"/>
</dbReference>
<dbReference type="OrthoDB" id="3724330at2"/>
<gene>
    <name evidence="2" type="ORF">B4915_01880</name>
</gene>
<feature type="transmembrane region" description="Helical" evidence="1">
    <location>
        <begin position="210"/>
        <end position="231"/>
    </location>
</feature>
<keyword evidence="1" id="KW-0812">Transmembrane</keyword>
<dbReference type="AlphaFoldDB" id="A0A2S9QS72"/>
<proteinExistence type="predicted"/>
<feature type="transmembrane region" description="Helical" evidence="1">
    <location>
        <begin position="179"/>
        <end position="198"/>
    </location>
</feature>
<comment type="caution">
    <text evidence="2">The sequence shown here is derived from an EMBL/GenBank/DDBJ whole genome shotgun (WGS) entry which is preliminary data.</text>
</comment>
<keyword evidence="1" id="KW-1133">Transmembrane helix</keyword>
<evidence type="ECO:0000313" key="2">
    <source>
        <dbReference type="EMBL" id="PRI12441.1"/>
    </source>
</evidence>
<feature type="transmembrane region" description="Helical" evidence="1">
    <location>
        <begin position="96"/>
        <end position="121"/>
    </location>
</feature>
<keyword evidence="3" id="KW-1185">Reference proteome</keyword>
<evidence type="ECO:0000256" key="1">
    <source>
        <dbReference type="SAM" id="Phobius"/>
    </source>
</evidence>
<reference evidence="2 3" key="1">
    <citation type="journal article" date="2017" name="New Microbes New Infect">
        <title>Genome sequence of 'Leucobacter massiliensis' sp. nov. isolated from human pharynx after travel to the 2014 Hajj.</title>
        <authorList>
            <person name="Leangapichart T."/>
            <person name="Gautret P."/>
            <person name="Nguyen T.T."/>
            <person name="Armstrong N."/>
            <person name="Rolain J.M."/>
        </authorList>
    </citation>
    <scope>NUCLEOTIDE SEQUENCE [LARGE SCALE GENOMIC DNA]</scope>
    <source>
        <strain evidence="2 3">122RC15</strain>
    </source>
</reference>
<name>A0A2S9QS72_9MICO</name>
<protein>
    <submittedName>
        <fullName evidence="2">Uncharacterized protein</fullName>
    </submittedName>
</protein>
<feature type="transmembrane region" description="Helical" evidence="1">
    <location>
        <begin position="20"/>
        <end position="40"/>
    </location>
</feature>
<organism evidence="2 3">
    <name type="scientific">Leucobacter massiliensis</name>
    <dbReference type="NCBI Taxonomy" id="1686285"/>
    <lineage>
        <taxon>Bacteria</taxon>
        <taxon>Bacillati</taxon>
        <taxon>Actinomycetota</taxon>
        <taxon>Actinomycetes</taxon>
        <taxon>Micrococcales</taxon>
        <taxon>Microbacteriaceae</taxon>
        <taxon>Leucobacter</taxon>
    </lineage>
</organism>